<keyword evidence="4" id="KW-1185">Reference proteome</keyword>
<evidence type="ECO:0000256" key="2">
    <source>
        <dbReference type="SAM" id="MobiDB-lite"/>
    </source>
</evidence>
<reference evidence="3" key="1">
    <citation type="submission" date="2023-07" db="EMBL/GenBank/DDBJ databases">
        <authorList>
            <consortium name="AG Swart"/>
            <person name="Singh M."/>
            <person name="Singh A."/>
            <person name="Seah K."/>
            <person name="Emmerich C."/>
        </authorList>
    </citation>
    <scope>NUCLEOTIDE SEQUENCE</scope>
    <source>
        <strain evidence="3">DP1</strain>
    </source>
</reference>
<feature type="coiled-coil region" evidence="1">
    <location>
        <begin position="304"/>
        <end position="335"/>
    </location>
</feature>
<evidence type="ECO:0000313" key="4">
    <source>
        <dbReference type="Proteomes" id="UP001295684"/>
    </source>
</evidence>
<dbReference type="AlphaFoldDB" id="A0AAD2DB92"/>
<organism evidence="3 4">
    <name type="scientific">Euplotes crassus</name>
    <dbReference type="NCBI Taxonomy" id="5936"/>
    <lineage>
        <taxon>Eukaryota</taxon>
        <taxon>Sar</taxon>
        <taxon>Alveolata</taxon>
        <taxon>Ciliophora</taxon>
        <taxon>Intramacronucleata</taxon>
        <taxon>Spirotrichea</taxon>
        <taxon>Hypotrichia</taxon>
        <taxon>Euplotida</taxon>
        <taxon>Euplotidae</taxon>
        <taxon>Moneuplotes</taxon>
    </lineage>
</organism>
<comment type="caution">
    <text evidence="3">The sequence shown here is derived from an EMBL/GenBank/DDBJ whole genome shotgun (WGS) entry which is preliminary data.</text>
</comment>
<sequence>MKKTKTFSFQKFTKQKDETIRDRIEREKLANIAQIKAAKGENKMIKKNFKQKCVADLSDIDSIDLADQMLIDKIDPSCKKAYSFKLGKQNFPQKEERNRAKRSKSVIEDSKITRNLETISPGPKFFKGGQNYKIMENSDIAAHIPNLNKFVDPRDIMNNKRGEKAKLTREDWKVHKLNRNLQINFCKENKSLSKSVDGKYAIRKRRSRNSIMKIHQHLRSKILKNLIDSDYPQLLPLTVAEKGDKIEEKPKIYRLPGLELDKNGYQNKEIIKYLMKIQPRGQPEDLSDQSIEIKERYRRNHYGLNEYEERKKSIFEDLNEEIEKLSKSIERKKRFDTKSGRKSKLEMAPKSKSLEYNRNKFNLVSDIFNPNKLKYTCIGPCNRFDENEKLDNHNIHPTNLQRNTNSENSIPTPTCHQFPKLPPNYRYQNHPNPLPYPHKTPSNLPKHLSP</sequence>
<name>A0AAD2DB92_EUPCR</name>
<feature type="region of interest" description="Disordered" evidence="2">
    <location>
        <begin position="392"/>
        <end position="450"/>
    </location>
</feature>
<proteinExistence type="predicted"/>
<dbReference type="EMBL" id="CAMPGE010028846">
    <property type="protein sequence ID" value="CAI2386345.1"/>
    <property type="molecule type" value="Genomic_DNA"/>
</dbReference>
<accession>A0AAD2DB92</accession>
<evidence type="ECO:0000256" key="1">
    <source>
        <dbReference type="SAM" id="Coils"/>
    </source>
</evidence>
<feature type="compositionally biased region" description="Polar residues" evidence="2">
    <location>
        <begin position="395"/>
        <end position="415"/>
    </location>
</feature>
<evidence type="ECO:0000313" key="3">
    <source>
        <dbReference type="EMBL" id="CAI2386345.1"/>
    </source>
</evidence>
<keyword evidence="1" id="KW-0175">Coiled coil</keyword>
<protein>
    <submittedName>
        <fullName evidence="3">Uncharacterized protein</fullName>
    </submittedName>
</protein>
<dbReference type="Proteomes" id="UP001295684">
    <property type="component" value="Unassembled WGS sequence"/>
</dbReference>
<gene>
    <name evidence="3" type="ORF">ECRASSUSDP1_LOCUS27958</name>
</gene>